<evidence type="ECO:0000259" key="2">
    <source>
        <dbReference type="Pfam" id="PF22980"/>
    </source>
</evidence>
<evidence type="ECO:0000313" key="3">
    <source>
        <dbReference type="EMBL" id="APA07690.1"/>
    </source>
</evidence>
<reference evidence="4" key="1">
    <citation type="journal article" date="2017" name="Genome Biol. Evol.">
        <title>The complete genome sequence of the phytopathogenic fungus Sclerotinia sclerotiorum reveals insights into the genome architecture of broad host range pathogens.</title>
        <authorList>
            <person name="Derbyshire M."/>
            <person name="Denton-Giles M."/>
            <person name="Hegedus D."/>
            <person name="Seifbarghy S."/>
            <person name="Rollins J."/>
            <person name="van Kan J."/>
            <person name="Seidl M.F."/>
            <person name="Faino L."/>
            <person name="Mbengue M."/>
            <person name="Navaud O."/>
            <person name="Raffaele S."/>
            <person name="Hammond-Kosack K."/>
            <person name="Heard S."/>
            <person name="Oliver R."/>
        </authorList>
    </citation>
    <scope>NUCLEOTIDE SEQUENCE [LARGE SCALE GENOMIC DNA]</scope>
    <source>
        <strain evidence="4">ATCC 18683 / 1980 / Ss-1</strain>
    </source>
</reference>
<evidence type="ECO:0000256" key="1">
    <source>
        <dbReference type="SAM" id="MobiDB-lite"/>
    </source>
</evidence>
<proteinExistence type="predicted"/>
<feature type="compositionally biased region" description="Basic residues" evidence="1">
    <location>
        <begin position="99"/>
        <end position="110"/>
    </location>
</feature>
<gene>
    <name evidence="3" type="ORF">sscle_03g024600</name>
</gene>
<organism evidence="3 4">
    <name type="scientific">Sclerotinia sclerotiorum (strain ATCC 18683 / 1980 / Ss-1)</name>
    <name type="common">White mold</name>
    <name type="synonym">Whetzelinia sclerotiorum</name>
    <dbReference type="NCBI Taxonomy" id="665079"/>
    <lineage>
        <taxon>Eukaryota</taxon>
        <taxon>Fungi</taxon>
        <taxon>Dikarya</taxon>
        <taxon>Ascomycota</taxon>
        <taxon>Pezizomycotina</taxon>
        <taxon>Leotiomycetes</taxon>
        <taxon>Helotiales</taxon>
        <taxon>Sclerotiniaceae</taxon>
        <taxon>Sclerotinia</taxon>
    </lineage>
</organism>
<dbReference type="EMBL" id="CP017816">
    <property type="protein sequence ID" value="APA07690.1"/>
    <property type="molecule type" value="Genomic_DNA"/>
</dbReference>
<dbReference type="InterPro" id="IPR054505">
    <property type="entry name" value="Myb_DNA-bind_8"/>
</dbReference>
<feature type="compositionally biased region" description="Acidic residues" evidence="1">
    <location>
        <begin position="113"/>
        <end position="123"/>
    </location>
</feature>
<dbReference type="RefSeq" id="XP_001598669.1">
    <property type="nucleotide sequence ID" value="XM_001598619.1"/>
</dbReference>
<dbReference type="VEuPathDB" id="FungiDB:sscle_03g024600"/>
<dbReference type="Pfam" id="PF22980">
    <property type="entry name" value="Myb_DNA-bind_8"/>
    <property type="match status" value="1"/>
</dbReference>
<dbReference type="Proteomes" id="UP000177798">
    <property type="component" value="Chromosome 3"/>
</dbReference>
<feature type="region of interest" description="Disordered" evidence="1">
    <location>
        <begin position="61"/>
        <end position="123"/>
    </location>
</feature>
<feature type="domain" description="Myb-like DNA-binding" evidence="2">
    <location>
        <begin position="7"/>
        <end position="59"/>
    </location>
</feature>
<accession>A0A1D9PYC0</accession>
<dbReference type="OrthoDB" id="3540790at2759"/>
<evidence type="ECO:0000313" key="4">
    <source>
        <dbReference type="Proteomes" id="UP000177798"/>
    </source>
</evidence>
<dbReference type="AlphaFoldDB" id="A0A1D9PYC0"/>
<protein>
    <recommendedName>
        <fullName evidence="2">Myb-like DNA-binding domain-containing protein</fullName>
    </recommendedName>
</protein>
<dbReference type="KEGG" id="ssl:SS1G_00758"/>
<name>A0A1D9PYC0_SCLS1</name>
<sequence length="123" mass="13288">MSTESTEDQKLVQAVFKQIDPATITLDFDLLAQDLGIVGGKNPKGAASKRWSRYKQKYGLVSGKSAKNESGDDAETDMNSEPNAGNGKKTGKVAGIANGRKKAGSKKRKLIKDEDEDEDDEPE</sequence>